<evidence type="ECO:0000313" key="1">
    <source>
        <dbReference type="EMBL" id="KAF7425882.1"/>
    </source>
</evidence>
<proteinExistence type="predicted"/>
<dbReference type="AlphaFoldDB" id="A0A834P2U4"/>
<sequence length="178" mass="20928">MTTYITPILVKITEFYNIPMECCDTEDDEFYNCENKQKENEIELFNNKNNNNKIIEEENVQKSSESEFENILNLRKENRLARVLLSSEDENENQMGLFLQFTKWTKNTAENVKLGMEARKVNMQRTSKSSLCSCKWCQTGYCHNNKTTTICNICKKQIPVCEECIQKKNYVSKKCNKL</sequence>
<dbReference type="Proteomes" id="UP000600918">
    <property type="component" value="Unassembled WGS sequence"/>
</dbReference>
<reference evidence="1" key="1">
    <citation type="journal article" date="2020" name="G3 (Bethesda)">
        <title>High-Quality Assemblies for Three Invasive Social Wasps from the &lt;i&gt;Vespula&lt;/i&gt; Genus.</title>
        <authorList>
            <person name="Harrop T.W.R."/>
            <person name="Guhlin J."/>
            <person name="McLaughlin G.M."/>
            <person name="Permina E."/>
            <person name="Stockwell P."/>
            <person name="Gilligan J."/>
            <person name="Le Lec M.F."/>
            <person name="Gruber M.A.M."/>
            <person name="Quinn O."/>
            <person name="Lovegrove M."/>
            <person name="Duncan E.J."/>
            <person name="Remnant E.J."/>
            <person name="Van Eeckhoven J."/>
            <person name="Graham B."/>
            <person name="Knapp R.A."/>
            <person name="Langford K.W."/>
            <person name="Kronenberg Z."/>
            <person name="Press M.O."/>
            <person name="Eacker S.M."/>
            <person name="Wilson-Rankin E.E."/>
            <person name="Purcell J."/>
            <person name="Lester P.J."/>
            <person name="Dearden P.K."/>
        </authorList>
    </citation>
    <scope>NUCLEOTIDE SEQUENCE</scope>
    <source>
        <strain evidence="1">Volc-1</strain>
    </source>
</reference>
<keyword evidence="2" id="KW-1185">Reference proteome</keyword>
<protein>
    <submittedName>
        <fullName evidence="1">Uncharacterized protein</fullName>
    </submittedName>
</protein>
<name>A0A834P2U4_VESPE</name>
<evidence type="ECO:0000313" key="2">
    <source>
        <dbReference type="Proteomes" id="UP000600918"/>
    </source>
</evidence>
<accession>A0A834P2U4</accession>
<gene>
    <name evidence="1" type="ORF">H0235_008320</name>
</gene>
<dbReference type="EMBL" id="JACSDY010000006">
    <property type="protein sequence ID" value="KAF7425882.1"/>
    <property type="molecule type" value="Genomic_DNA"/>
</dbReference>
<comment type="caution">
    <text evidence="1">The sequence shown here is derived from an EMBL/GenBank/DDBJ whole genome shotgun (WGS) entry which is preliminary data.</text>
</comment>
<organism evidence="1 2">
    <name type="scientific">Vespula pensylvanica</name>
    <name type="common">Western yellow jacket</name>
    <name type="synonym">Wasp</name>
    <dbReference type="NCBI Taxonomy" id="30213"/>
    <lineage>
        <taxon>Eukaryota</taxon>
        <taxon>Metazoa</taxon>
        <taxon>Ecdysozoa</taxon>
        <taxon>Arthropoda</taxon>
        <taxon>Hexapoda</taxon>
        <taxon>Insecta</taxon>
        <taxon>Pterygota</taxon>
        <taxon>Neoptera</taxon>
        <taxon>Endopterygota</taxon>
        <taxon>Hymenoptera</taxon>
        <taxon>Apocrita</taxon>
        <taxon>Aculeata</taxon>
        <taxon>Vespoidea</taxon>
        <taxon>Vespidae</taxon>
        <taxon>Vespinae</taxon>
        <taxon>Vespula</taxon>
    </lineage>
</organism>